<dbReference type="NCBIfam" id="TIGR01634">
    <property type="entry name" value="tail_P2_I"/>
    <property type="match status" value="1"/>
</dbReference>
<sequence length="219" mass="23641">MTPAEAIDAVADLARSILPARSSPLTVALLAAELARIATVDPTVIATIWNPATCPKALLPYLAMGVSVDVWSADWTEEQQRRVIAASPMVHRLKGTRGAVERALAAFELETRIIEWWEDGSRRGTFRVEILYRNGSPVFDLETQASAIASVDAAKPKSRVFATRAVVQARGPLYVGAFARTRLAAIAHPFAFEPPVLRATSYVAGAPCAFLSATAHYKV</sequence>
<proteinExistence type="predicted"/>
<dbReference type="OrthoDB" id="90759at2"/>
<comment type="caution">
    <text evidence="2">The sequence shown here is derived from an EMBL/GenBank/DDBJ whole genome shotgun (WGS) entry which is preliminary data.</text>
</comment>
<dbReference type="InterPro" id="IPR006521">
    <property type="entry name" value="Tail_protein_I"/>
</dbReference>
<evidence type="ECO:0000313" key="1">
    <source>
        <dbReference type="EMBL" id="MBB4092616.1"/>
    </source>
</evidence>
<evidence type="ECO:0000313" key="2">
    <source>
        <dbReference type="EMBL" id="TNV14441.1"/>
    </source>
</evidence>
<evidence type="ECO:0000313" key="4">
    <source>
        <dbReference type="Proteomes" id="UP000553980"/>
    </source>
</evidence>
<dbReference type="Proteomes" id="UP000313390">
    <property type="component" value="Unassembled WGS sequence"/>
</dbReference>
<dbReference type="EMBL" id="VEWK01000002">
    <property type="protein sequence ID" value="TNV14441.1"/>
    <property type="molecule type" value="Genomic_DNA"/>
</dbReference>
<reference evidence="2 3" key="1">
    <citation type="journal article" date="2011" name="Int. J. Syst. Evol. Microbiol.">
        <title>Ochrobactrum pecoris sp. nov., isolated from farm animals.</title>
        <authorList>
            <person name="Kampfer P."/>
            <person name="Huber B."/>
            <person name="Busse H.J."/>
            <person name="Scholz H.C."/>
            <person name="Tomaso H."/>
            <person name="Hotzel H."/>
            <person name="Melzer F."/>
        </authorList>
    </citation>
    <scope>NUCLEOTIDE SEQUENCE [LARGE SCALE GENOMIC DNA]</scope>
    <source>
        <strain evidence="2 3">08RB2639</strain>
    </source>
</reference>
<reference evidence="2" key="2">
    <citation type="submission" date="2019-06" db="EMBL/GenBank/DDBJ databases">
        <authorList>
            <person name="Hu M."/>
        </authorList>
    </citation>
    <scope>NUCLEOTIDE SEQUENCE</scope>
    <source>
        <strain evidence="2">08RB2639</strain>
    </source>
</reference>
<dbReference type="Proteomes" id="UP000553980">
    <property type="component" value="Unassembled WGS sequence"/>
</dbReference>
<dbReference type="AlphaFoldDB" id="A0A5C5CTS4"/>
<accession>A0A5C5CTS4</accession>
<protein>
    <submittedName>
        <fullName evidence="1">Phage tail P2-like protein</fullName>
    </submittedName>
    <submittedName>
        <fullName evidence="2">Phage tail protein I</fullName>
    </submittedName>
</protein>
<name>A0A5C5CTS4_9HYPH</name>
<dbReference type="RefSeq" id="WP_140019579.1">
    <property type="nucleotide sequence ID" value="NZ_JACIEX010000002.1"/>
</dbReference>
<keyword evidence="4" id="KW-1185">Reference proteome</keyword>
<reference evidence="1 4" key="3">
    <citation type="submission" date="2020-08" db="EMBL/GenBank/DDBJ databases">
        <title>Genomic Encyclopedia of Type Strains, Phase IV (KMG-IV): sequencing the most valuable type-strain genomes for metagenomic binning, comparative biology and taxonomic classification.</title>
        <authorList>
            <person name="Goeker M."/>
        </authorList>
    </citation>
    <scope>NUCLEOTIDE SEQUENCE [LARGE SCALE GENOMIC DNA]</scope>
    <source>
        <strain evidence="1 4">DSM 23868</strain>
    </source>
</reference>
<dbReference type="EMBL" id="JACIEX010000002">
    <property type="protein sequence ID" value="MBB4092616.1"/>
    <property type="molecule type" value="Genomic_DNA"/>
</dbReference>
<organism evidence="2 3">
    <name type="scientific">Brucella pecoris</name>
    <dbReference type="NCBI Taxonomy" id="867683"/>
    <lineage>
        <taxon>Bacteria</taxon>
        <taxon>Pseudomonadati</taxon>
        <taxon>Pseudomonadota</taxon>
        <taxon>Alphaproteobacteria</taxon>
        <taxon>Hyphomicrobiales</taxon>
        <taxon>Brucellaceae</taxon>
        <taxon>Brucella/Ochrobactrum group</taxon>
        <taxon>Brucella</taxon>
    </lineage>
</organism>
<dbReference type="Pfam" id="PF09684">
    <property type="entry name" value="Tail_P2_I"/>
    <property type="match status" value="1"/>
</dbReference>
<evidence type="ECO:0000313" key="3">
    <source>
        <dbReference type="Proteomes" id="UP000313390"/>
    </source>
</evidence>
<gene>
    <name evidence="2" type="ORF">FIB18_04210</name>
    <name evidence="1" type="ORF">GGQ79_001101</name>
</gene>